<sequence length="120" mass="12666">MVRRQGSTGLDARNRNGVEFGSSSLVQSGDEVQRLRTRNGATAQRTSSLGLVAIMGRDTGGTDSTPWRLGSGCTGPREEAVSDLTISTVIDDAAETTSWLGRGDRCGGASRVHEAEKFHG</sequence>
<evidence type="ECO:0000313" key="3">
    <source>
        <dbReference type="Proteomes" id="UP001457282"/>
    </source>
</evidence>
<feature type="compositionally biased region" description="Polar residues" evidence="1">
    <location>
        <begin position="39"/>
        <end position="49"/>
    </location>
</feature>
<accession>A0AAW1X678</accession>
<evidence type="ECO:0000313" key="2">
    <source>
        <dbReference type="EMBL" id="KAK9932187.1"/>
    </source>
</evidence>
<gene>
    <name evidence="2" type="ORF">M0R45_019434</name>
</gene>
<dbReference type="Proteomes" id="UP001457282">
    <property type="component" value="Unassembled WGS sequence"/>
</dbReference>
<dbReference type="AlphaFoldDB" id="A0AAW1X678"/>
<dbReference type="EMBL" id="JBEDUW010000004">
    <property type="protein sequence ID" value="KAK9932187.1"/>
    <property type="molecule type" value="Genomic_DNA"/>
</dbReference>
<feature type="region of interest" description="Disordered" evidence="1">
    <location>
        <begin position="1"/>
        <end position="78"/>
    </location>
</feature>
<name>A0AAW1X678_RUBAR</name>
<evidence type="ECO:0000256" key="1">
    <source>
        <dbReference type="SAM" id="MobiDB-lite"/>
    </source>
</evidence>
<proteinExistence type="predicted"/>
<comment type="caution">
    <text evidence="2">The sequence shown here is derived from an EMBL/GenBank/DDBJ whole genome shotgun (WGS) entry which is preliminary data.</text>
</comment>
<organism evidence="2 3">
    <name type="scientific">Rubus argutus</name>
    <name type="common">Southern blackberry</name>
    <dbReference type="NCBI Taxonomy" id="59490"/>
    <lineage>
        <taxon>Eukaryota</taxon>
        <taxon>Viridiplantae</taxon>
        <taxon>Streptophyta</taxon>
        <taxon>Embryophyta</taxon>
        <taxon>Tracheophyta</taxon>
        <taxon>Spermatophyta</taxon>
        <taxon>Magnoliopsida</taxon>
        <taxon>eudicotyledons</taxon>
        <taxon>Gunneridae</taxon>
        <taxon>Pentapetalae</taxon>
        <taxon>rosids</taxon>
        <taxon>fabids</taxon>
        <taxon>Rosales</taxon>
        <taxon>Rosaceae</taxon>
        <taxon>Rosoideae</taxon>
        <taxon>Rosoideae incertae sedis</taxon>
        <taxon>Rubus</taxon>
    </lineage>
</organism>
<reference evidence="2 3" key="1">
    <citation type="journal article" date="2023" name="G3 (Bethesda)">
        <title>A chromosome-length genome assembly and annotation of blackberry (Rubus argutus, cv. 'Hillquist').</title>
        <authorList>
            <person name="Bruna T."/>
            <person name="Aryal R."/>
            <person name="Dudchenko O."/>
            <person name="Sargent D.J."/>
            <person name="Mead D."/>
            <person name="Buti M."/>
            <person name="Cavallini A."/>
            <person name="Hytonen T."/>
            <person name="Andres J."/>
            <person name="Pham M."/>
            <person name="Weisz D."/>
            <person name="Mascagni F."/>
            <person name="Usai G."/>
            <person name="Natali L."/>
            <person name="Bassil N."/>
            <person name="Fernandez G.E."/>
            <person name="Lomsadze A."/>
            <person name="Armour M."/>
            <person name="Olukolu B."/>
            <person name="Poorten T."/>
            <person name="Britton C."/>
            <person name="Davik J."/>
            <person name="Ashrafi H."/>
            <person name="Aiden E.L."/>
            <person name="Borodovsky M."/>
            <person name="Worthington M."/>
        </authorList>
    </citation>
    <scope>NUCLEOTIDE SEQUENCE [LARGE SCALE GENOMIC DNA]</scope>
    <source>
        <strain evidence="2">PI 553951</strain>
    </source>
</reference>
<protein>
    <submittedName>
        <fullName evidence="2">Uncharacterized protein</fullName>
    </submittedName>
</protein>
<keyword evidence="3" id="KW-1185">Reference proteome</keyword>